<dbReference type="InterPro" id="IPR014036">
    <property type="entry name" value="DeoR-like_C"/>
</dbReference>
<dbReference type="InterPro" id="IPR018356">
    <property type="entry name" value="Tscrpt_reg_HTH_DeoR_CS"/>
</dbReference>
<dbReference type="PANTHER" id="PTHR30363">
    <property type="entry name" value="HTH-TYPE TRANSCRIPTIONAL REGULATOR SRLR-RELATED"/>
    <property type="match status" value="1"/>
</dbReference>
<evidence type="ECO:0000313" key="6">
    <source>
        <dbReference type="Proteomes" id="UP000337189"/>
    </source>
</evidence>
<accession>A0A5E4W6I3</accession>
<keyword evidence="1" id="KW-0805">Transcription regulation</keyword>
<evidence type="ECO:0000313" key="5">
    <source>
        <dbReference type="EMBL" id="VVE18870.1"/>
    </source>
</evidence>
<dbReference type="PROSITE" id="PS51000">
    <property type="entry name" value="HTH_DEOR_2"/>
    <property type="match status" value="1"/>
</dbReference>
<dbReference type="SMART" id="SM01134">
    <property type="entry name" value="DeoRC"/>
    <property type="match status" value="1"/>
</dbReference>
<evidence type="ECO:0000256" key="3">
    <source>
        <dbReference type="ARBA" id="ARBA00023163"/>
    </source>
</evidence>
<dbReference type="PROSITE" id="PS00894">
    <property type="entry name" value="HTH_DEOR_1"/>
    <property type="match status" value="1"/>
</dbReference>
<dbReference type="AlphaFoldDB" id="A0A5E4W6I3"/>
<dbReference type="OrthoDB" id="9814815at2"/>
<dbReference type="GO" id="GO:0003677">
    <property type="term" value="F:DNA binding"/>
    <property type="evidence" value="ECO:0007669"/>
    <property type="project" value="UniProtKB-KW"/>
</dbReference>
<dbReference type="Pfam" id="PF08220">
    <property type="entry name" value="HTH_DeoR"/>
    <property type="match status" value="1"/>
</dbReference>
<dbReference type="InterPro" id="IPR036390">
    <property type="entry name" value="WH_DNA-bd_sf"/>
</dbReference>
<proteinExistence type="predicted"/>
<dbReference type="Pfam" id="PF00455">
    <property type="entry name" value="DeoRC"/>
    <property type="match status" value="1"/>
</dbReference>
<sequence>MIKAERHQRILARMQEAASVTVKDLAKAFATSPITIRRDLIELGERGLLERTHGGAIATHEVFAEGSARYEMYNYGERNHQQSQEKAAIAECAAQFVSDGDNILINAGTTAQALAQALRGHQDLHVITNGLTVASTLGQGVRTSVYVLAGRLDERKQATIEHPGVEGFSRLQVREAFLGVHAISTEGIYMRDSEDANMNRAFMDAARQVTVLADHTKFQAFASFLIGGWTRVHRLVTDELADQEVLQAIREQGVDVVVVEGL</sequence>
<dbReference type="PANTHER" id="PTHR30363:SF44">
    <property type="entry name" value="AGA OPERON TRANSCRIPTIONAL REPRESSOR-RELATED"/>
    <property type="match status" value="1"/>
</dbReference>
<feature type="domain" description="HTH deoR-type" evidence="4">
    <location>
        <begin position="3"/>
        <end position="58"/>
    </location>
</feature>
<evidence type="ECO:0000256" key="2">
    <source>
        <dbReference type="ARBA" id="ARBA00023125"/>
    </source>
</evidence>
<keyword evidence="3" id="KW-0804">Transcription</keyword>
<protein>
    <submittedName>
        <fullName evidence="5">DeoR family transcriptional regulator</fullName>
    </submittedName>
</protein>
<dbReference type="InterPro" id="IPR001034">
    <property type="entry name" value="DeoR_HTH"/>
</dbReference>
<dbReference type="SUPFAM" id="SSF100950">
    <property type="entry name" value="NagB/RpiA/CoA transferase-like"/>
    <property type="match status" value="1"/>
</dbReference>
<evidence type="ECO:0000259" key="4">
    <source>
        <dbReference type="PROSITE" id="PS51000"/>
    </source>
</evidence>
<dbReference type="Gene3D" id="1.10.10.10">
    <property type="entry name" value="Winged helix-like DNA-binding domain superfamily/Winged helix DNA-binding domain"/>
    <property type="match status" value="1"/>
</dbReference>
<dbReference type="SUPFAM" id="SSF46785">
    <property type="entry name" value="Winged helix' DNA-binding domain"/>
    <property type="match status" value="1"/>
</dbReference>
<dbReference type="SMART" id="SM00420">
    <property type="entry name" value="HTH_DEOR"/>
    <property type="match status" value="1"/>
</dbReference>
<dbReference type="EMBL" id="CABPSJ010000004">
    <property type="protein sequence ID" value="VVE18870.1"/>
    <property type="molecule type" value="Genomic_DNA"/>
</dbReference>
<evidence type="ECO:0000256" key="1">
    <source>
        <dbReference type="ARBA" id="ARBA00023015"/>
    </source>
</evidence>
<gene>
    <name evidence="5" type="ORF">PCO31110_03058</name>
</gene>
<name>A0A5E4W6I3_9BURK</name>
<dbReference type="Proteomes" id="UP000337189">
    <property type="component" value="Unassembled WGS sequence"/>
</dbReference>
<dbReference type="PRINTS" id="PR00037">
    <property type="entry name" value="HTHLACR"/>
</dbReference>
<dbReference type="RefSeq" id="WP_150690797.1">
    <property type="nucleotide sequence ID" value="NZ_CABPSJ010000004.1"/>
</dbReference>
<reference evidence="5 6" key="1">
    <citation type="submission" date="2019-08" db="EMBL/GenBank/DDBJ databases">
        <authorList>
            <person name="Peeters C."/>
        </authorList>
    </citation>
    <scope>NUCLEOTIDE SEQUENCE [LARGE SCALE GENOMIC DNA]</scope>
    <source>
        <strain evidence="5 6">LMG 31110</strain>
    </source>
</reference>
<dbReference type="InterPro" id="IPR037171">
    <property type="entry name" value="NagB/RpiA_transferase-like"/>
</dbReference>
<organism evidence="5 6">
    <name type="scientific">Pandoraea communis</name>
    <dbReference type="NCBI Taxonomy" id="2508297"/>
    <lineage>
        <taxon>Bacteria</taxon>
        <taxon>Pseudomonadati</taxon>
        <taxon>Pseudomonadota</taxon>
        <taxon>Betaproteobacteria</taxon>
        <taxon>Burkholderiales</taxon>
        <taxon>Burkholderiaceae</taxon>
        <taxon>Pandoraea</taxon>
    </lineage>
</organism>
<keyword evidence="2" id="KW-0238">DNA-binding</keyword>
<dbReference type="Gene3D" id="3.30.750.70">
    <property type="entry name" value="4-hydroxybutyrate coenzyme like domains"/>
    <property type="match status" value="1"/>
</dbReference>
<dbReference type="GO" id="GO:0003700">
    <property type="term" value="F:DNA-binding transcription factor activity"/>
    <property type="evidence" value="ECO:0007669"/>
    <property type="project" value="InterPro"/>
</dbReference>
<dbReference type="InterPro" id="IPR036388">
    <property type="entry name" value="WH-like_DNA-bd_sf"/>
</dbReference>
<dbReference type="InterPro" id="IPR050313">
    <property type="entry name" value="Carb_Metab_HTH_regulators"/>
</dbReference>